<organism evidence="6 7">
    <name type="scientific">Planococcus maritimus</name>
    <dbReference type="NCBI Taxonomy" id="192421"/>
    <lineage>
        <taxon>Bacteria</taxon>
        <taxon>Bacillati</taxon>
        <taxon>Bacillota</taxon>
        <taxon>Bacilli</taxon>
        <taxon>Bacillales</taxon>
        <taxon>Caryophanaceae</taxon>
        <taxon>Planococcus</taxon>
    </lineage>
</organism>
<dbReference type="RefSeq" id="WP_182092013.1">
    <property type="nucleotide sequence ID" value="NZ_CP059540.1"/>
</dbReference>
<dbReference type="InterPro" id="IPR000847">
    <property type="entry name" value="LysR_HTH_N"/>
</dbReference>
<dbReference type="PANTHER" id="PTHR30126:SF39">
    <property type="entry name" value="HTH-TYPE TRANSCRIPTIONAL REGULATOR CYSL"/>
    <property type="match status" value="1"/>
</dbReference>
<dbReference type="GO" id="GO:0003700">
    <property type="term" value="F:DNA-binding transcription factor activity"/>
    <property type="evidence" value="ECO:0007669"/>
    <property type="project" value="InterPro"/>
</dbReference>
<dbReference type="Pfam" id="PF00126">
    <property type="entry name" value="HTH_1"/>
    <property type="match status" value="1"/>
</dbReference>
<dbReference type="Pfam" id="PF03466">
    <property type="entry name" value="LysR_substrate"/>
    <property type="match status" value="1"/>
</dbReference>
<dbReference type="AlphaFoldDB" id="A0A7D7MGK8"/>
<evidence type="ECO:0000256" key="2">
    <source>
        <dbReference type="ARBA" id="ARBA00023015"/>
    </source>
</evidence>
<feature type="domain" description="HTH lysR-type" evidence="5">
    <location>
        <begin position="1"/>
        <end position="57"/>
    </location>
</feature>
<dbReference type="Gene3D" id="1.10.10.10">
    <property type="entry name" value="Winged helix-like DNA-binding domain superfamily/Winged helix DNA-binding domain"/>
    <property type="match status" value="1"/>
</dbReference>
<dbReference type="PRINTS" id="PR00039">
    <property type="entry name" value="HTHLYSR"/>
</dbReference>
<dbReference type="InterPro" id="IPR005119">
    <property type="entry name" value="LysR_subst-bd"/>
</dbReference>
<keyword evidence="2" id="KW-0805">Transcription regulation</keyword>
<evidence type="ECO:0000259" key="5">
    <source>
        <dbReference type="PROSITE" id="PS50931"/>
    </source>
</evidence>
<keyword evidence="3" id="KW-0238">DNA-binding</keyword>
<keyword evidence="4" id="KW-0804">Transcription</keyword>
<protein>
    <submittedName>
        <fullName evidence="6">LysR family transcriptional regulator</fullName>
    </submittedName>
</protein>
<evidence type="ECO:0000313" key="7">
    <source>
        <dbReference type="Proteomes" id="UP000514716"/>
    </source>
</evidence>
<evidence type="ECO:0000256" key="3">
    <source>
        <dbReference type="ARBA" id="ARBA00023125"/>
    </source>
</evidence>
<dbReference type="KEGG" id="pdec:H1Q58_15370"/>
<dbReference type="EMBL" id="CP059540">
    <property type="protein sequence ID" value="QMT17311.1"/>
    <property type="molecule type" value="Genomic_DNA"/>
</dbReference>
<dbReference type="GO" id="GO:0000976">
    <property type="term" value="F:transcription cis-regulatory region binding"/>
    <property type="evidence" value="ECO:0007669"/>
    <property type="project" value="TreeGrafter"/>
</dbReference>
<accession>A0A7D7MGK8</accession>
<gene>
    <name evidence="6" type="ORF">H1Q58_15370</name>
</gene>
<dbReference type="FunFam" id="1.10.10.10:FF:000001">
    <property type="entry name" value="LysR family transcriptional regulator"/>
    <property type="match status" value="1"/>
</dbReference>
<evidence type="ECO:0000256" key="4">
    <source>
        <dbReference type="ARBA" id="ARBA00023163"/>
    </source>
</evidence>
<evidence type="ECO:0000313" key="6">
    <source>
        <dbReference type="EMBL" id="QMT17311.1"/>
    </source>
</evidence>
<comment type="similarity">
    <text evidence="1">Belongs to the LysR transcriptional regulatory family.</text>
</comment>
<sequence>MNQALEVFIKVAEEKNFSNAAKRLHMSQPAVSQYIRGLEEELGVQLLERTNKYVRLNKAGEIVYQHAIKMAKIDERMRHLVEDLSTVAAGKLAVGASYTFGEYILPSILARLKEAFPHIEVEVTIGNTASIAEAVSKHVLDIGIVEGHHKEHVQLHTEIFAEDQMVIFASVHHPLVRRGGKVAMAELQEQEWVLREEGSGTREAAENIFAEHRFRPATFMQFSSTQPIKAMIEAGTGVSVLSEWAIEKEVRHGELAILDVEGMPYPRKFSLVTNSHFQTKALSVFIDMVKRQAR</sequence>
<dbReference type="Gene3D" id="3.40.190.10">
    <property type="entry name" value="Periplasmic binding protein-like II"/>
    <property type="match status" value="2"/>
</dbReference>
<dbReference type="SUPFAM" id="SSF53850">
    <property type="entry name" value="Periplasmic binding protein-like II"/>
    <property type="match status" value="1"/>
</dbReference>
<dbReference type="InterPro" id="IPR036390">
    <property type="entry name" value="WH_DNA-bd_sf"/>
</dbReference>
<dbReference type="Proteomes" id="UP000514716">
    <property type="component" value="Chromosome"/>
</dbReference>
<dbReference type="InterPro" id="IPR036388">
    <property type="entry name" value="WH-like_DNA-bd_sf"/>
</dbReference>
<reference evidence="6 7" key="1">
    <citation type="submission" date="2020-07" db="EMBL/GenBank/DDBJ databases">
        <title>Screening of a cold-adapted Planococcus bacterium producing protease in traditional shrimp paste and protease identification by genome sequencing.</title>
        <authorList>
            <person name="Gao R."/>
            <person name="Leng W."/>
            <person name="Chu Q."/>
            <person name="Wu X."/>
            <person name="Liu H."/>
            <person name="Li X."/>
        </authorList>
    </citation>
    <scope>NUCLEOTIDE SEQUENCE [LARGE SCALE GENOMIC DNA]</scope>
    <source>
        <strain evidence="6 7">XJ11</strain>
    </source>
</reference>
<dbReference type="CDD" id="cd08420">
    <property type="entry name" value="PBP2_CysL_like"/>
    <property type="match status" value="1"/>
</dbReference>
<proteinExistence type="inferred from homology"/>
<dbReference type="PROSITE" id="PS50931">
    <property type="entry name" value="HTH_LYSR"/>
    <property type="match status" value="1"/>
</dbReference>
<dbReference type="PANTHER" id="PTHR30126">
    <property type="entry name" value="HTH-TYPE TRANSCRIPTIONAL REGULATOR"/>
    <property type="match status" value="1"/>
</dbReference>
<name>A0A7D7MGK8_PLAMR</name>
<keyword evidence="7" id="KW-1185">Reference proteome</keyword>
<evidence type="ECO:0000256" key="1">
    <source>
        <dbReference type="ARBA" id="ARBA00009437"/>
    </source>
</evidence>
<dbReference type="SUPFAM" id="SSF46785">
    <property type="entry name" value="Winged helix' DNA-binding domain"/>
    <property type="match status" value="1"/>
</dbReference>